<evidence type="ECO:0000256" key="3">
    <source>
        <dbReference type="ARBA" id="ARBA00022679"/>
    </source>
</evidence>
<evidence type="ECO:0000313" key="9">
    <source>
        <dbReference type="EMBL" id="MCX7467382.1"/>
    </source>
</evidence>
<keyword evidence="5 8" id="KW-1133">Transmembrane helix</keyword>
<feature type="transmembrane region" description="Helical" evidence="8">
    <location>
        <begin position="351"/>
        <end position="371"/>
    </location>
</feature>
<feature type="transmembrane region" description="Helical" evidence="8">
    <location>
        <begin position="278"/>
        <end position="295"/>
    </location>
</feature>
<gene>
    <name evidence="9" type="ORF">OS129_00605</name>
</gene>
<dbReference type="RefSeq" id="WP_248085962.1">
    <property type="nucleotide sequence ID" value="NZ_JALNJA010000001.1"/>
</dbReference>
<feature type="transmembrane region" description="Helical" evidence="8">
    <location>
        <begin position="547"/>
        <end position="570"/>
    </location>
</feature>
<dbReference type="AlphaFoldDB" id="A0A9Q4C6J5"/>
<feature type="transmembrane region" description="Helical" evidence="8">
    <location>
        <begin position="186"/>
        <end position="208"/>
    </location>
</feature>
<feature type="transmembrane region" description="Helical" evidence="8">
    <location>
        <begin position="507"/>
        <end position="535"/>
    </location>
</feature>
<feature type="transmembrane region" description="Helical" evidence="8">
    <location>
        <begin position="423"/>
        <end position="443"/>
    </location>
</feature>
<evidence type="ECO:0000256" key="8">
    <source>
        <dbReference type="SAM" id="Phobius"/>
    </source>
</evidence>
<feature type="transmembrane region" description="Helical" evidence="8">
    <location>
        <begin position="577"/>
        <end position="595"/>
    </location>
</feature>
<protein>
    <submittedName>
        <fullName evidence="9">Glycosyltransferase 87 family protein</fullName>
    </submittedName>
</protein>
<feature type="transmembrane region" description="Helical" evidence="8">
    <location>
        <begin position="105"/>
        <end position="126"/>
    </location>
</feature>
<feature type="transmembrane region" description="Helical" evidence="8">
    <location>
        <begin position="215"/>
        <end position="233"/>
    </location>
</feature>
<dbReference type="Proteomes" id="UP001071478">
    <property type="component" value="Unassembled WGS sequence"/>
</dbReference>
<evidence type="ECO:0000256" key="7">
    <source>
        <dbReference type="ARBA" id="ARBA00024033"/>
    </source>
</evidence>
<accession>A0A9Q4C6J5</accession>
<feature type="transmembrane region" description="Helical" evidence="8">
    <location>
        <begin position="328"/>
        <end position="344"/>
    </location>
</feature>
<name>A0A9Q4C6J5_9CORY</name>
<dbReference type="GO" id="GO:0016758">
    <property type="term" value="F:hexosyltransferase activity"/>
    <property type="evidence" value="ECO:0007669"/>
    <property type="project" value="InterPro"/>
</dbReference>
<feature type="transmembrane region" description="Helical" evidence="8">
    <location>
        <begin position="479"/>
        <end position="500"/>
    </location>
</feature>
<keyword evidence="4 8" id="KW-0812">Transmembrane</keyword>
<evidence type="ECO:0000256" key="5">
    <source>
        <dbReference type="ARBA" id="ARBA00022989"/>
    </source>
</evidence>
<keyword evidence="2" id="KW-1003">Cell membrane</keyword>
<feature type="transmembrane region" description="Helical" evidence="8">
    <location>
        <begin position="21"/>
        <end position="41"/>
    </location>
</feature>
<feature type="transmembrane region" description="Helical" evidence="8">
    <location>
        <begin position="391"/>
        <end position="411"/>
    </location>
</feature>
<evidence type="ECO:0000256" key="2">
    <source>
        <dbReference type="ARBA" id="ARBA00022475"/>
    </source>
</evidence>
<comment type="subcellular location">
    <subcellularLocation>
        <location evidence="1">Cell membrane</location>
        <topology evidence="1">Multi-pass membrane protein</topology>
    </subcellularLocation>
</comment>
<evidence type="ECO:0000256" key="4">
    <source>
        <dbReference type="ARBA" id="ARBA00022692"/>
    </source>
</evidence>
<dbReference type="EMBL" id="JAPMKU010000001">
    <property type="protein sequence ID" value="MCX7467382.1"/>
    <property type="molecule type" value="Genomic_DNA"/>
</dbReference>
<proteinExistence type="inferred from homology"/>
<dbReference type="GO" id="GO:0005886">
    <property type="term" value="C:plasma membrane"/>
    <property type="evidence" value="ECO:0007669"/>
    <property type="project" value="UniProtKB-SubCell"/>
</dbReference>
<feature type="transmembrane region" description="Helical" evidence="8">
    <location>
        <begin position="740"/>
        <end position="757"/>
    </location>
</feature>
<organism evidence="9 10">
    <name type="scientific">Corynebacterium pygosceleis</name>
    <dbReference type="NCBI Taxonomy" id="2800406"/>
    <lineage>
        <taxon>Bacteria</taxon>
        <taxon>Bacillati</taxon>
        <taxon>Actinomycetota</taxon>
        <taxon>Actinomycetes</taxon>
        <taxon>Mycobacteriales</taxon>
        <taxon>Corynebacteriaceae</taxon>
        <taxon>Corynebacterium</taxon>
    </lineage>
</organism>
<keyword evidence="3" id="KW-0808">Transferase</keyword>
<dbReference type="Pfam" id="PF09594">
    <property type="entry name" value="GT87"/>
    <property type="match status" value="1"/>
</dbReference>
<evidence type="ECO:0000313" key="10">
    <source>
        <dbReference type="Proteomes" id="UP001071478"/>
    </source>
</evidence>
<evidence type="ECO:0000256" key="6">
    <source>
        <dbReference type="ARBA" id="ARBA00023136"/>
    </source>
</evidence>
<feature type="transmembrane region" description="Helical" evidence="8">
    <location>
        <begin position="628"/>
        <end position="645"/>
    </location>
</feature>
<comment type="similarity">
    <text evidence="7">Belongs to the glycosyltransferase 87 family.</text>
</comment>
<feature type="transmembrane region" description="Helical" evidence="8">
    <location>
        <begin position="302"/>
        <end position="322"/>
    </location>
</feature>
<sequence>MSDSVPGTAPERHLRTIPASLRATALLAAVVSVLPMVLNVSHPDNGQLLRYHIDFDVYRSGGRSLLDGVALYTGSFPVGGIELPFTYPPLAAILFAPTALLDRDLGASLLNLAGVVALWWCLVIVIERLRPDWSRSTGRTVALVLLPFLLRLEPVTETLNFAQVNILLMAAVIVDTVSRRTRLPRGTLIGLAAAIKLTPAVFGLYFLVRRDWRSAAVCVSSGIGFTVLAWLITPANSSEYWLHTLSDPDRIGQLSYTGNQSIRGVVARLLGDGAQTPVWFISVLFVLAAVVLAMLRAVRHGAFLGAVLLNATVALLCSPVSWTHHWVWVAPLIVVLGARAVDLRGTRAGALALWLAGFFATAGVLAPHWTLPYRGAEEDWSVAAHLTGNTYVLLTLVLLGAATVAPEILGGGPGRYGSRPARVPAWPGAVLAALVVLISSGAVGGTVPGVVPNDVSQEAAAVIDGMLSGAGGAVGPWPIIPVVTVLGVLIGLLVVPVVGWRVVGFTLPLLVLCLPVRFGVSAAPLTLLAVGLLALDAFAPRTGKLPRGVLSGVAVGLSGWPLLTLGAIALRGGRRAVTTALAAGLVTLVAVWPLAGPLPGLNGMALASAMNASPAGALARAAGTTNPLVTVLPALISAGFLTWVLHRLRDSGAATSERMAVWLTVPLLVLPMVPVQRWALAVPLIVVLLLRMRAGRDNGATGLTGAAVFGGWMTVMFWPPTALEHAFPGVPGAWHPLAELLALSPVIYLVVTLIMLARSPRPVTAG</sequence>
<dbReference type="InterPro" id="IPR018584">
    <property type="entry name" value="GT87"/>
</dbReference>
<evidence type="ECO:0000256" key="1">
    <source>
        <dbReference type="ARBA" id="ARBA00004651"/>
    </source>
</evidence>
<comment type="caution">
    <text evidence="9">The sequence shown here is derived from an EMBL/GenBank/DDBJ whole genome shotgun (WGS) entry which is preliminary data.</text>
</comment>
<keyword evidence="6 8" id="KW-0472">Membrane</keyword>
<reference evidence="9" key="1">
    <citation type="submission" date="2022-11" db="EMBL/GenBank/DDBJ databases">
        <title>Corynebacterium sp. isolated from Penguins.</title>
        <authorList>
            <person name="Sedlar K."/>
            <person name="Svec P."/>
        </authorList>
    </citation>
    <scope>NUCLEOTIDE SEQUENCE</scope>
    <source>
        <strain evidence="9">P7374</strain>
    </source>
</reference>
<feature type="transmembrane region" description="Helical" evidence="8">
    <location>
        <begin position="702"/>
        <end position="720"/>
    </location>
</feature>